<dbReference type="AlphaFoldDB" id="A0A2S8IL70"/>
<accession>A0A2S8IL70</accession>
<dbReference type="Gene3D" id="3.30.56.60">
    <property type="entry name" value="XkdW-like"/>
    <property type="match status" value="1"/>
</dbReference>
<dbReference type="Pfam" id="PF09636">
    <property type="entry name" value="XkdW"/>
    <property type="match status" value="1"/>
</dbReference>
<organism evidence="3 4">
    <name type="scientific">Burkholderia cepacia</name>
    <name type="common">Pseudomonas cepacia</name>
    <dbReference type="NCBI Taxonomy" id="292"/>
    <lineage>
        <taxon>Bacteria</taxon>
        <taxon>Pseudomonadati</taxon>
        <taxon>Pseudomonadota</taxon>
        <taxon>Betaproteobacteria</taxon>
        <taxon>Burkholderiales</taxon>
        <taxon>Burkholderiaceae</taxon>
        <taxon>Burkholderia</taxon>
        <taxon>Burkholderia cepacia complex</taxon>
    </lineage>
</organism>
<comment type="caution">
    <text evidence="3">The sequence shown here is derived from an EMBL/GenBank/DDBJ whole genome shotgun (WGS) entry which is preliminary data.</text>
</comment>
<evidence type="ECO:0000259" key="1">
    <source>
        <dbReference type="Pfam" id="PF09636"/>
    </source>
</evidence>
<dbReference type="InterPro" id="IPR035950">
    <property type="entry name" value="XkdW-like_sf"/>
</dbReference>
<evidence type="ECO:0000313" key="4">
    <source>
        <dbReference type="Proteomes" id="UP000238206"/>
    </source>
</evidence>
<evidence type="ECO:0008006" key="5">
    <source>
        <dbReference type="Google" id="ProtNLM"/>
    </source>
</evidence>
<feature type="domain" description="Phage tail assembly chaperone-like" evidence="2">
    <location>
        <begin position="75"/>
        <end position="136"/>
    </location>
</feature>
<dbReference type="EMBL" id="PUIQ01000030">
    <property type="protein sequence ID" value="PQP15530.1"/>
    <property type="molecule type" value="Genomic_DNA"/>
</dbReference>
<dbReference type="SUPFAM" id="SSF159865">
    <property type="entry name" value="XkdW-like"/>
    <property type="match status" value="1"/>
</dbReference>
<dbReference type="InterPro" id="IPR031893">
    <property type="entry name" value="Phage_tail_APC"/>
</dbReference>
<gene>
    <name evidence="3" type="ORF">C5615_22915</name>
</gene>
<evidence type="ECO:0000259" key="2">
    <source>
        <dbReference type="Pfam" id="PF16778"/>
    </source>
</evidence>
<name>A0A2S8IL70_BURCE</name>
<feature type="domain" description="Bacteriophage SP-beta YorD" evidence="1">
    <location>
        <begin position="10"/>
        <end position="63"/>
    </location>
</feature>
<dbReference type="Proteomes" id="UP000238206">
    <property type="component" value="Unassembled WGS sequence"/>
</dbReference>
<evidence type="ECO:0000313" key="3">
    <source>
        <dbReference type="EMBL" id="PQP15530.1"/>
    </source>
</evidence>
<reference evidence="3 4" key="1">
    <citation type="submission" date="2018-02" db="EMBL/GenBank/DDBJ databases">
        <title>Draft genome sequencing of Burkholderia cepacia Y14-15.</title>
        <authorList>
            <person name="Zheng B.-X."/>
        </authorList>
    </citation>
    <scope>NUCLEOTIDE SEQUENCE [LARGE SCALE GENOMIC DNA]</scope>
    <source>
        <strain evidence="3 4">Y14-15</strain>
    </source>
</reference>
<dbReference type="InterPro" id="IPR019094">
    <property type="entry name" value="Phage_SP-beta_YorD"/>
</dbReference>
<dbReference type="RefSeq" id="WP_105392080.1">
    <property type="nucleotide sequence ID" value="NZ_PUIQ01000030.1"/>
</dbReference>
<dbReference type="Pfam" id="PF16778">
    <property type="entry name" value="Phage_tail_APC"/>
    <property type="match status" value="1"/>
</dbReference>
<sequence>MAVTYVHNHMIAAIKKLYPGALHGVDFLVGHSVDPETGGLTGLPWIAAWRRPEPQPTDEVIHKEFADNEREFRAVVIREQRDACLRDSDSRTAIPPDAPASVQETAALWVEYRQRLRDITIQPGFPFEVEWPEAPAA</sequence>
<protein>
    <recommendedName>
        <fullName evidence="5">Phage tail protein</fullName>
    </recommendedName>
</protein>
<proteinExistence type="predicted"/>